<dbReference type="Gene3D" id="1.20.1110.10">
    <property type="entry name" value="Calcium-transporting ATPase, transmembrane domain"/>
    <property type="match status" value="1"/>
</dbReference>
<dbReference type="SUPFAM" id="SSF81665">
    <property type="entry name" value="Calcium ATPase, transmembrane domain M"/>
    <property type="match status" value="1"/>
</dbReference>
<reference evidence="3 4" key="1">
    <citation type="submission" date="2019-09" db="EMBL/GenBank/DDBJ databases">
        <title>Draft genome sequence of Bacillus sp. JC-7.</title>
        <authorList>
            <person name="Tanaka N."/>
            <person name="Shiwa Y."/>
            <person name="Fujita N."/>
            <person name="Tanasupawat S."/>
        </authorList>
    </citation>
    <scope>NUCLEOTIDE SEQUENCE [LARGE SCALE GENOMIC DNA]</scope>
    <source>
        <strain evidence="3 4">JC-7</strain>
    </source>
</reference>
<comment type="caution">
    <text evidence="3">The sequence shown here is derived from an EMBL/GenBank/DDBJ whole genome shotgun (WGS) entry which is preliminary data.</text>
</comment>
<evidence type="ECO:0000313" key="4">
    <source>
        <dbReference type="Proteomes" id="UP000391919"/>
    </source>
</evidence>
<gene>
    <name evidence="3" type="ORF">BpJC7_27000</name>
</gene>
<keyword evidence="1" id="KW-0472">Membrane</keyword>
<sequence length="52" mass="6037">MFSIGLLSNRLLNYGVIFELALTAFLIYTPFMQGIFGTYPVPFTHWLFLCRC</sequence>
<dbReference type="RefSeq" id="WP_151681638.1">
    <property type="nucleotide sequence ID" value="NZ_BKZP01000014.1"/>
</dbReference>
<dbReference type="EMBL" id="BKZQ01000047">
    <property type="protein sequence ID" value="GER71397.1"/>
    <property type="molecule type" value="Genomic_DNA"/>
</dbReference>
<dbReference type="Proteomes" id="UP000391919">
    <property type="component" value="Unassembled WGS sequence"/>
</dbReference>
<evidence type="ECO:0000256" key="1">
    <source>
        <dbReference type="SAM" id="Phobius"/>
    </source>
</evidence>
<feature type="transmembrane region" description="Helical" evidence="1">
    <location>
        <begin position="12"/>
        <end position="31"/>
    </location>
</feature>
<feature type="domain" description="Cation-transporting P-type ATPase C-terminal" evidence="2">
    <location>
        <begin position="2"/>
        <end position="48"/>
    </location>
</feature>
<organism evidence="3 4">
    <name type="scientific">Weizmannia acidilactici</name>
    <dbReference type="NCBI Taxonomy" id="2607726"/>
    <lineage>
        <taxon>Bacteria</taxon>
        <taxon>Bacillati</taxon>
        <taxon>Bacillota</taxon>
        <taxon>Bacilli</taxon>
        <taxon>Bacillales</taxon>
        <taxon>Bacillaceae</taxon>
        <taxon>Heyndrickxia</taxon>
    </lineage>
</organism>
<accession>A0A5J4JLX9</accession>
<protein>
    <recommendedName>
        <fullName evidence="2">Cation-transporting P-type ATPase C-terminal domain-containing protein</fullName>
    </recommendedName>
</protein>
<name>A0A5J4JLX9_9BACI</name>
<dbReference type="InterPro" id="IPR023298">
    <property type="entry name" value="ATPase_P-typ_TM_dom_sf"/>
</dbReference>
<keyword evidence="1" id="KW-0812">Transmembrane</keyword>
<proteinExistence type="predicted"/>
<keyword evidence="4" id="KW-1185">Reference proteome</keyword>
<dbReference type="AlphaFoldDB" id="A0A5J4JLX9"/>
<keyword evidence="1" id="KW-1133">Transmembrane helix</keyword>
<evidence type="ECO:0000259" key="2">
    <source>
        <dbReference type="Pfam" id="PF00689"/>
    </source>
</evidence>
<evidence type="ECO:0000313" key="3">
    <source>
        <dbReference type="EMBL" id="GER71397.1"/>
    </source>
</evidence>
<dbReference type="Pfam" id="PF00689">
    <property type="entry name" value="Cation_ATPase_C"/>
    <property type="match status" value="1"/>
</dbReference>
<dbReference type="InterPro" id="IPR006068">
    <property type="entry name" value="ATPase_P-typ_cation-transptr_C"/>
</dbReference>